<dbReference type="EMBL" id="CALSBS010000033">
    <property type="protein sequence ID" value="CAH6661977.1"/>
    <property type="molecule type" value="Genomic_DNA"/>
</dbReference>
<dbReference type="Pfam" id="PF06995">
    <property type="entry name" value="Phage_P2_GpU"/>
    <property type="match status" value="1"/>
</dbReference>
<name>A0ABM9FFC8_9ENTR</name>
<organism evidence="2 3">
    <name type="scientific">Pseudocitrobacter vendiensis</name>
    <dbReference type="NCBI Taxonomy" id="2488306"/>
    <lineage>
        <taxon>Bacteria</taxon>
        <taxon>Pseudomonadati</taxon>
        <taxon>Pseudomonadota</taxon>
        <taxon>Gammaproteobacteria</taxon>
        <taxon>Enterobacterales</taxon>
        <taxon>Enterobacteriaceae</taxon>
        <taxon>Pseudocitrobacter</taxon>
    </lineage>
</organism>
<evidence type="ECO:0000313" key="2">
    <source>
        <dbReference type="EMBL" id="CAH6661977.1"/>
    </source>
</evidence>
<comment type="caution">
    <text evidence="2">The sequence shown here is derived from an EMBL/GenBank/DDBJ whole genome shotgun (WGS) entry which is preliminary data.</text>
</comment>
<feature type="compositionally biased region" description="Low complexity" evidence="1">
    <location>
        <begin position="150"/>
        <end position="164"/>
    </location>
</feature>
<feature type="region of interest" description="Disordered" evidence="1">
    <location>
        <begin position="144"/>
        <end position="164"/>
    </location>
</feature>
<dbReference type="InterPro" id="IPR009734">
    <property type="entry name" value="Myoviridae_GpU"/>
</dbReference>
<proteinExistence type="predicted"/>
<keyword evidence="3" id="KW-1185">Reference proteome</keyword>
<dbReference type="RefSeq" id="WP_151218847.1">
    <property type="nucleotide sequence ID" value="NZ_CALSBS010000033.1"/>
</dbReference>
<protein>
    <submittedName>
        <fullName evidence="2">Phage tail protein</fullName>
    </submittedName>
</protein>
<sequence length="164" mass="18323">MGLFNQYISQPLELSPTQFVLGDFVFSLPENSPIESMARTFDGGWVTIDLLNELPLQQQTGRKLDEIRFNCSWFKDEGTKNIGKLLHLMEQNKPLSLVRGDGTNMGQFTIRGFSTDETWMHQEGKTMKQVVTINLLEFANKPIEQKSAGKKASTSTSSGTSGSK</sequence>
<reference evidence="2" key="1">
    <citation type="submission" date="2022-05" db="EMBL/GenBank/DDBJ databases">
        <authorList>
            <person name="Blom J."/>
        </authorList>
    </citation>
    <scope>NUCLEOTIDE SEQUENCE</scope>
    <source>
        <strain evidence="2">Type strain: CPO20170097</strain>
    </source>
</reference>
<accession>A0ABM9FFC8</accession>
<dbReference type="Proteomes" id="UP001152651">
    <property type="component" value="Unassembled WGS sequence"/>
</dbReference>
<evidence type="ECO:0000313" key="3">
    <source>
        <dbReference type="Proteomes" id="UP001152651"/>
    </source>
</evidence>
<evidence type="ECO:0000256" key="1">
    <source>
        <dbReference type="SAM" id="MobiDB-lite"/>
    </source>
</evidence>
<gene>
    <name evidence="2" type="ORF">FBBNIHIM_22985</name>
</gene>